<evidence type="ECO:0000313" key="2">
    <source>
        <dbReference type="EMBL" id="OZI59713.1"/>
    </source>
</evidence>
<feature type="region of interest" description="Disordered" evidence="1">
    <location>
        <begin position="66"/>
        <end position="93"/>
    </location>
</feature>
<dbReference type="AlphaFoldDB" id="A0A261UFQ3"/>
<evidence type="ECO:0000256" key="1">
    <source>
        <dbReference type="SAM" id="MobiDB-lite"/>
    </source>
</evidence>
<dbReference type="Proteomes" id="UP000215767">
    <property type="component" value="Unassembled WGS sequence"/>
</dbReference>
<dbReference type="EMBL" id="NEVS01000004">
    <property type="protein sequence ID" value="OZI59713.1"/>
    <property type="molecule type" value="Genomic_DNA"/>
</dbReference>
<evidence type="ECO:0000313" key="3">
    <source>
        <dbReference type="Proteomes" id="UP000215767"/>
    </source>
</evidence>
<accession>A0A261UFQ3</accession>
<protein>
    <submittedName>
        <fullName evidence="2">Uncharacterized protein</fullName>
    </submittedName>
</protein>
<organism evidence="2 3">
    <name type="scientific">Bordetella genomosp. 11</name>
    <dbReference type="NCBI Taxonomy" id="1416808"/>
    <lineage>
        <taxon>Bacteria</taxon>
        <taxon>Pseudomonadati</taxon>
        <taxon>Pseudomonadota</taxon>
        <taxon>Betaproteobacteria</taxon>
        <taxon>Burkholderiales</taxon>
        <taxon>Alcaligenaceae</taxon>
        <taxon>Bordetella</taxon>
    </lineage>
</organism>
<reference evidence="3" key="1">
    <citation type="submission" date="2017-05" db="EMBL/GenBank/DDBJ databases">
        <title>Complete and WGS of Bordetella genogroups.</title>
        <authorList>
            <person name="Spilker T."/>
            <person name="Lipuma J."/>
        </authorList>
    </citation>
    <scope>NUCLEOTIDE SEQUENCE [LARGE SCALE GENOMIC DNA]</scope>
    <source>
        <strain evidence="3">AU8856</strain>
    </source>
</reference>
<gene>
    <name evidence="2" type="ORF">CAL28_09385</name>
</gene>
<keyword evidence="3" id="KW-1185">Reference proteome</keyword>
<proteinExistence type="predicted"/>
<name>A0A261UFQ3_9BORD</name>
<sequence>MMSCEAWRGGACAARRPGSALPPARHGVAGPCARRTDAPSGAACHRTGCDCMGRAISIEIGSIPARAAGPRSPRIAASCRNTARSPGTPGRCA</sequence>
<comment type="caution">
    <text evidence="2">The sequence shown here is derived from an EMBL/GenBank/DDBJ whole genome shotgun (WGS) entry which is preliminary data.</text>
</comment>